<dbReference type="CDD" id="cd10148">
    <property type="entry name" value="CsoR-like_DUF156"/>
    <property type="match status" value="1"/>
</dbReference>
<dbReference type="PANTHER" id="PTHR33677">
    <property type="entry name" value="TRANSCRIPTIONAL REPRESSOR FRMR-RELATED"/>
    <property type="match status" value="1"/>
</dbReference>
<evidence type="ECO:0000313" key="2">
    <source>
        <dbReference type="Proteomes" id="UP000179157"/>
    </source>
</evidence>
<reference evidence="1 2" key="1">
    <citation type="journal article" date="2016" name="Nat. Commun.">
        <title>Thousands of microbial genomes shed light on interconnected biogeochemical processes in an aquifer system.</title>
        <authorList>
            <person name="Anantharaman K."/>
            <person name="Brown C.T."/>
            <person name="Hug L.A."/>
            <person name="Sharon I."/>
            <person name="Castelle C.J."/>
            <person name="Probst A.J."/>
            <person name="Thomas B.C."/>
            <person name="Singh A."/>
            <person name="Wilkins M.J."/>
            <person name="Karaoz U."/>
            <person name="Brodie E.L."/>
            <person name="Williams K.H."/>
            <person name="Hubbard S.S."/>
            <person name="Banfield J.F."/>
        </authorList>
    </citation>
    <scope>NUCLEOTIDE SEQUENCE [LARGE SCALE GENOMIC DNA]</scope>
    <source>
        <strain evidence="2">RBG_16_55_9</strain>
    </source>
</reference>
<dbReference type="GO" id="GO:0003677">
    <property type="term" value="F:DNA binding"/>
    <property type="evidence" value="ECO:0007669"/>
    <property type="project" value="InterPro"/>
</dbReference>
<dbReference type="STRING" id="1817864.A2Z21_07660"/>
<evidence type="ECO:0008006" key="3">
    <source>
        <dbReference type="Google" id="ProtNLM"/>
    </source>
</evidence>
<proteinExistence type="predicted"/>
<dbReference type="Proteomes" id="UP000179157">
    <property type="component" value="Unassembled WGS sequence"/>
</dbReference>
<protein>
    <recommendedName>
        <fullName evidence="3">Transcriptional regulator</fullName>
    </recommendedName>
</protein>
<dbReference type="EMBL" id="MFGX01000002">
    <property type="protein sequence ID" value="OGF57762.1"/>
    <property type="molecule type" value="Genomic_DNA"/>
</dbReference>
<sequence length="92" mass="10272">MLKLNSTEDKKELLTRLARIEGQIRGIREMIEQEESCELVAQQLAATRAAIGKVFSELVARAIERHCLSGNLTDQTSRKKLAAMAEILAKYA</sequence>
<dbReference type="GO" id="GO:0046872">
    <property type="term" value="F:metal ion binding"/>
    <property type="evidence" value="ECO:0007669"/>
    <property type="project" value="InterPro"/>
</dbReference>
<dbReference type="InterPro" id="IPR038390">
    <property type="entry name" value="Metal_Tscrpt_repr_sf"/>
</dbReference>
<evidence type="ECO:0000313" key="1">
    <source>
        <dbReference type="EMBL" id="OGF57762.1"/>
    </source>
</evidence>
<dbReference type="Gene3D" id="1.20.58.1000">
    <property type="entry name" value="Metal-sensitive repressor, helix protomer"/>
    <property type="match status" value="1"/>
</dbReference>
<comment type="caution">
    <text evidence="1">The sequence shown here is derived from an EMBL/GenBank/DDBJ whole genome shotgun (WGS) entry which is preliminary data.</text>
</comment>
<organism evidence="1 2">
    <name type="scientific">Fraserbacteria sp. (strain RBG_16_55_9)</name>
    <dbReference type="NCBI Taxonomy" id="1817864"/>
    <lineage>
        <taxon>Bacteria</taxon>
        <taxon>Candidatus Fraseribacteriota</taxon>
    </lineage>
</organism>
<gene>
    <name evidence="1" type="ORF">A2Z21_07660</name>
</gene>
<dbReference type="InterPro" id="IPR003735">
    <property type="entry name" value="Metal_Tscrpt_repr"/>
</dbReference>
<accession>A0A1F5V2V9</accession>
<dbReference type="GO" id="GO:0045892">
    <property type="term" value="P:negative regulation of DNA-templated transcription"/>
    <property type="evidence" value="ECO:0007669"/>
    <property type="project" value="UniProtKB-ARBA"/>
</dbReference>
<dbReference type="AlphaFoldDB" id="A0A1F5V2V9"/>
<dbReference type="Pfam" id="PF02583">
    <property type="entry name" value="Trns_repr_metal"/>
    <property type="match status" value="1"/>
</dbReference>
<name>A0A1F5V2V9_FRAXR</name>